<dbReference type="RefSeq" id="WP_053201523.1">
    <property type="nucleotide sequence ID" value="NZ_CP011409.1"/>
</dbReference>
<protein>
    <submittedName>
        <fullName evidence="1">Uncharacterized protein</fullName>
    </submittedName>
</protein>
<dbReference type="EMBL" id="CP011409">
    <property type="protein sequence ID" value="AKZ65326.1"/>
    <property type="molecule type" value="Genomic_DNA"/>
</dbReference>
<gene>
    <name evidence="1" type="ORF">F506_12070</name>
</gene>
<name>A0ABM5V6T8_9BURK</name>
<reference evidence="2" key="1">
    <citation type="journal article" date="2015" name="Genome Announc.">
        <title>Complete Genome Sequence of Herbaspirillum hiltneri N3 (DSM 17495), Isolated from Surface-Sterilized Wheat Roots.</title>
        <authorList>
            <person name="Guizelini D."/>
            <person name="Saizaki P.M."/>
            <person name="Coimbra N.A."/>
            <person name="Weiss V.A."/>
            <person name="Faoro H."/>
            <person name="Sfeir M.Z."/>
            <person name="Baura V.A."/>
            <person name="Monteiro R.A."/>
            <person name="Chubatsu L.S."/>
            <person name="Souza E.M."/>
            <person name="Cruz L.M."/>
            <person name="Pedrosa F.O."/>
            <person name="Raittz R.T."/>
            <person name="Marchaukoski J.N."/>
            <person name="Steffens M.B."/>
        </authorList>
    </citation>
    <scope>NUCLEOTIDE SEQUENCE [LARGE SCALE GENOMIC DNA]</scope>
    <source>
        <strain evidence="2">N3</strain>
    </source>
</reference>
<dbReference type="Proteomes" id="UP000063429">
    <property type="component" value="Chromosome"/>
</dbReference>
<proteinExistence type="predicted"/>
<accession>A0ABM5V6T8</accession>
<organism evidence="1 2">
    <name type="scientific">Herbaspirillum hiltneri N3</name>
    <dbReference type="NCBI Taxonomy" id="1262470"/>
    <lineage>
        <taxon>Bacteria</taxon>
        <taxon>Pseudomonadati</taxon>
        <taxon>Pseudomonadota</taxon>
        <taxon>Betaproteobacteria</taxon>
        <taxon>Burkholderiales</taxon>
        <taxon>Oxalobacteraceae</taxon>
        <taxon>Herbaspirillum</taxon>
    </lineage>
</organism>
<keyword evidence="2" id="KW-1185">Reference proteome</keyword>
<sequence length="68" mass="7925">MTYEEYLDEVTTLITELYDVADADAIKLVVQAQAAEFFVAHDDDENLRTEERALQDARAIYKQSRKKR</sequence>
<evidence type="ECO:0000313" key="2">
    <source>
        <dbReference type="Proteomes" id="UP000063429"/>
    </source>
</evidence>
<evidence type="ECO:0000313" key="1">
    <source>
        <dbReference type="EMBL" id="AKZ65326.1"/>
    </source>
</evidence>